<keyword evidence="1" id="KW-0732">Signal</keyword>
<keyword evidence="3" id="KW-1185">Reference proteome</keyword>
<dbReference type="Proteomes" id="UP000244223">
    <property type="component" value="Unassembled WGS sequence"/>
</dbReference>
<sequence length="241" mass="27586">MARRFAFILASVLACAVAMPVYAAGEDDLDEFQTKLGNQWVLVKNDTRRNIKTYAKQEDGKRFRSFKVDAVLDSTVESGVRVLLDAENYTKWYWEVFESRMLKQVSPTEYYLYLKHRAPVSLPDRDVILHATVELQKKPSDPITLRVKAAPDYIPEAPPLIRMPAEDMVAHFTPLPNNQVRIEAEGYVDPGGRVPTWANNYIQRNAPYSILVGLLRMMTNESYRKAKTPLPFKVYNSPTDN</sequence>
<organism evidence="2 3">
    <name type="scientific">Agitococcus lubricus</name>
    <dbReference type="NCBI Taxonomy" id="1077255"/>
    <lineage>
        <taxon>Bacteria</taxon>
        <taxon>Pseudomonadati</taxon>
        <taxon>Pseudomonadota</taxon>
        <taxon>Gammaproteobacteria</taxon>
        <taxon>Moraxellales</taxon>
        <taxon>Moraxellaceae</taxon>
        <taxon>Agitococcus</taxon>
    </lineage>
</organism>
<dbReference type="SUPFAM" id="SSF55961">
    <property type="entry name" value="Bet v1-like"/>
    <property type="match status" value="1"/>
</dbReference>
<name>A0A2T5J2X2_9GAMM</name>
<dbReference type="OrthoDB" id="1845996at2"/>
<evidence type="ECO:0000313" key="3">
    <source>
        <dbReference type="Proteomes" id="UP000244223"/>
    </source>
</evidence>
<dbReference type="EMBL" id="QAON01000001">
    <property type="protein sequence ID" value="PTQ90969.1"/>
    <property type="molecule type" value="Genomic_DNA"/>
</dbReference>
<protein>
    <recommendedName>
        <fullName evidence="4">START domain-containing protein</fullName>
    </recommendedName>
</protein>
<proteinExistence type="predicted"/>
<dbReference type="InterPro" id="IPR023393">
    <property type="entry name" value="START-like_dom_sf"/>
</dbReference>
<evidence type="ECO:0008006" key="4">
    <source>
        <dbReference type="Google" id="ProtNLM"/>
    </source>
</evidence>
<evidence type="ECO:0000313" key="2">
    <source>
        <dbReference type="EMBL" id="PTQ90969.1"/>
    </source>
</evidence>
<dbReference type="Gene3D" id="3.30.530.20">
    <property type="match status" value="1"/>
</dbReference>
<feature type="signal peptide" evidence="1">
    <location>
        <begin position="1"/>
        <end position="23"/>
    </location>
</feature>
<feature type="chain" id="PRO_5015507420" description="START domain-containing protein" evidence="1">
    <location>
        <begin position="24"/>
        <end position="241"/>
    </location>
</feature>
<gene>
    <name evidence="2" type="ORF">C8N29_10138</name>
</gene>
<comment type="caution">
    <text evidence="2">The sequence shown here is derived from an EMBL/GenBank/DDBJ whole genome shotgun (WGS) entry which is preliminary data.</text>
</comment>
<reference evidence="2 3" key="1">
    <citation type="submission" date="2018-04" db="EMBL/GenBank/DDBJ databases">
        <title>Genomic Encyclopedia of Archaeal and Bacterial Type Strains, Phase II (KMG-II): from individual species to whole genera.</title>
        <authorList>
            <person name="Goeker M."/>
        </authorList>
    </citation>
    <scope>NUCLEOTIDE SEQUENCE [LARGE SCALE GENOMIC DNA]</scope>
    <source>
        <strain evidence="2 3">DSM 5822</strain>
    </source>
</reference>
<accession>A0A2T5J2X2</accession>
<dbReference type="AlphaFoldDB" id="A0A2T5J2X2"/>
<dbReference type="RefSeq" id="WP_107864001.1">
    <property type="nucleotide sequence ID" value="NZ_QAON01000001.1"/>
</dbReference>
<evidence type="ECO:0000256" key="1">
    <source>
        <dbReference type="SAM" id="SignalP"/>
    </source>
</evidence>
<dbReference type="PROSITE" id="PS51257">
    <property type="entry name" value="PROKAR_LIPOPROTEIN"/>
    <property type="match status" value="1"/>
</dbReference>